<protein>
    <submittedName>
        <fullName evidence="2">DUF402 domain-containing protein</fullName>
    </submittedName>
</protein>
<dbReference type="PANTHER" id="PTHR41271:SF1">
    <property type="entry name" value="DUF402 DOMAIN-CONTAINING PROTEIN"/>
    <property type="match status" value="1"/>
</dbReference>
<organism evidence="2 3">
    <name type="scientific">Viridibacillus soli</name>
    <dbReference type="NCBI Taxonomy" id="2798301"/>
    <lineage>
        <taxon>Bacteria</taxon>
        <taxon>Bacillati</taxon>
        <taxon>Bacillota</taxon>
        <taxon>Bacilli</taxon>
        <taxon>Bacillales</taxon>
        <taxon>Caryophanaceae</taxon>
        <taxon>Viridibacillus</taxon>
    </lineage>
</organism>
<dbReference type="Pfam" id="PF04167">
    <property type="entry name" value="DUF402"/>
    <property type="match status" value="1"/>
</dbReference>
<dbReference type="InterPro" id="IPR007295">
    <property type="entry name" value="DUF402"/>
</dbReference>
<reference evidence="2 3" key="1">
    <citation type="submission" date="2020-12" db="EMBL/GenBank/DDBJ databases">
        <title>YIM B01967 draft genome.</title>
        <authorList>
            <person name="Yan X."/>
        </authorList>
    </citation>
    <scope>NUCLEOTIDE SEQUENCE [LARGE SCALE GENOMIC DNA]</scope>
    <source>
        <strain evidence="2 3">YIM B01967</strain>
    </source>
</reference>
<dbReference type="PANTHER" id="PTHR41271">
    <property type="entry name" value="DUF402 DOMAIN-CONTAINING PROTEIN"/>
    <property type="match status" value="1"/>
</dbReference>
<name>A0ABS1HB05_9BACL</name>
<dbReference type="EMBL" id="JAEOAH010000031">
    <property type="protein sequence ID" value="MBK3496476.1"/>
    <property type="molecule type" value="Genomic_DNA"/>
</dbReference>
<dbReference type="Gene3D" id="2.40.380.10">
    <property type="entry name" value="FomD-like"/>
    <property type="match status" value="1"/>
</dbReference>
<evidence type="ECO:0000313" key="2">
    <source>
        <dbReference type="EMBL" id="MBK3496476.1"/>
    </source>
</evidence>
<accession>A0ABS1HB05</accession>
<keyword evidence="3" id="KW-1185">Reference proteome</keyword>
<proteinExistence type="predicted"/>
<gene>
    <name evidence="2" type="ORF">JFL43_16745</name>
</gene>
<sequence length="180" mass="21170">MIKRRYGDRSDWGRVLQRKYAQSYIDSKEFKGYLSLLSVEKVSDPLWITYNEQRICIVDDGYMWLQQFPQNKNHTVTTMFDSEGNIVQWYIDVCLECGIEKGIPWVDDLFLDIVLLPSGEIIHKDIDEIEEALTDGTINQEMYDLAWKEFNHVTELIKKGDFKLIQLSIEHKENLKSSLV</sequence>
<evidence type="ECO:0000313" key="3">
    <source>
        <dbReference type="Proteomes" id="UP000618943"/>
    </source>
</evidence>
<dbReference type="RefSeq" id="WP_200749935.1">
    <property type="nucleotide sequence ID" value="NZ_JAEOAH010000031.1"/>
</dbReference>
<feature type="domain" description="DUF402" evidence="1">
    <location>
        <begin position="51"/>
        <end position="161"/>
    </location>
</feature>
<dbReference type="Proteomes" id="UP000618943">
    <property type="component" value="Unassembled WGS sequence"/>
</dbReference>
<dbReference type="SUPFAM" id="SSF159234">
    <property type="entry name" value="FomD-like"/>
    <property type="match status" value="1"/>
</dbReference>
<dbReference type="InterPro" id="IPR035930">
    <property type="entry name" value="FomD-like_sf"/>
</dbReference>
<evidence type="ECO:0000259" key="1">
    <source>
        <dbReference type="Pfam" id="PF04167"/>
    </source>
</evidence>
<comment type="caution">
    <text evidence="2">The sequence shown here is derived from an EMBL/GenBank/DDBJ whole genome shotgun (WGS) entry which is preliminary data.</text>
</comment>